<dbReference type="RefSeq" id="WP_076754191.1">
    <property type="nucleotide sequence ID" value="NZ_CP023018.1"/>
</dbReference>
<sequence length="476" mass="52884">MSEGVSQYSGRRVVLVGASGFIGQALAQALGDEFDVVALTRSPALAAAAPLGDKVQWQHCDLYDLEALTQALSGFDTAVYLVHSLRPSSRLTQAEPRDMDLVLADNFARAAKASGLGQIVYLSSLMPRSFRISSLLWSHREVELALQSQGTPLTVLRAGLVVGPGGTATRLMVELVRRLGYLYLPPSARSVTYPIALRDLIRALRVVLQQPQHWRGSYDLTGPDKLSFEQLLRITATRLGLKRRFVRVPWLPERFMAWSIRWITGAPIALAGQVIGSLPADADLQPNALQDRIAEGLLGFDAALEEALDGTTRRVKPGPRQAFEPQLKSGLRQASLVRSIQRIILPPGMDSAWVARNYWDWLGSCCGGLVKTQWDSDHCVEIGLRFPQLTLLKLCLDTQLSTAERQIYRVKGGLLAGKGSGLPRFEFHCVLEGRYTMAAIHDFAPRLPWYVYIWTQAIAHLWVMRRYQSHLARLAR</sequence>
<dbReference type="GO" id="GO:0005737">
    <property type="term" value="C:cytoplasm"/>
    <property type="evidence" value="ECO:0007669"/>
    <property type="project" value="TreeGrafter"/>
</dbReference>
<dbReference type="SUPFAM" id="SSF51735">
    <property type="entry name" value="NAD(P)-binding Rossmann-fold domains"/>
    <property type="match status" value="1"/>
</dbReference>
<dbReference type="GO" id="GO:0004029">
    <property type="term" value="F:aldehyde dehydrogenase (NAD+) activity"/>
    <property type="evidence" value="ECO:0007669"/>
    <property type="project" value="TreeGrafter"/>
</dbReference>
<dbReference type="EMBL" id="FTPK01000001">
    <property type="protein sequence ID" value="SIT65763.1"/>
    <property type="molecule type" value="Genomic_DNA"/>
</dbReference>
<dbReference type="InterPro" id="IPR036291">
    <property type="entry name" value="NAD(P)-bd_dom_sf"/>
</dbReference>
<dbReference type="STRING" id="233100.SAMN05216526_0216"/>
<feature type="domain" description="NAD(P)-binding" evidence="1">
    <location>
        <begin position="17"/>
        <end position="162"/>
    </location>
</feature>
<organism evidence="2 3">
    <name type="scientific">Ectothiorhodosinus mongolicus</name>
    <dbReference type="NCBI Taxonomy" id="233100"/>
    <lineage>
        <taxon>Bacteria</taxon>
        <taxon>Pseudomonadati</taxon>
        <taxon>Pseudomonadota</taxon>
        <taxon>Gammaproteobacteria</taxon>
        <taxon>Chromatiales</taxon>
        <taxon>Ectothiorhodospiraceae</taxon>
        <taxon>Ectothiorhodosinus</taxon>
    </lineage>
</organism>
<dbReference type="PANTHER" id="PTHR48079:SF6">
    <property type="entry name" value="NAD(P)-BINDING DOMAIN-CONTAINING PROTEIN-RELATED"/>
    <property type="match status" value="1"/>
</dbReference>
<evidence type="ECO:0000313" key="3">
    <source>
        <dbReference type="Proteomes" id="UP000223759"/>
    </source>
</evidence>
<name>A0A1R3VQC7_9GAMM</name>
<keyword evidence="3" id="KW-1185">Reference proteome</keyword>
<dbReference type="PANTHER" id="PTHR48079">
    <property type="entry name" value="PROTEIN YEEZ"/>
    <property type="match status" value="1"/>
</dbReference>
<protein>
    <submittedName>
        <fullName evidence="2">Uncharacterized conserved protein YbjT, contains NAD(P)-binding and DUF2867 domains</fullName>
    </submittedName>
</protein>
<dbReference type="AlphaFoldDB" id="A0A1R3VQC7"/>
<dbReference type="InterPro" id="IPR051783">
    <property type="entry name" value="NAD(P)-dependent_oxidoreduct"/>
</dbReference>
<dbReference type="Pfam" id="PF13460">
    <property type="entry name" value="NAD_binding_10"/>
    <property type="match status" value="1"/>
</dbReference>
<accession>A0A1R3VQC7</accession>
<dbReference type="OrthoDB" id="9801056at2"/>
<gene>
    <name evidence="2" type="ORF">SAMN05216526_0216</name>
</gene>
<dbReference type="InterPro" id="IPR016040">
    <property type="entry name" value="NAD(P)-bd_dom"/>
</dbReference>
<evidence type="ECO:0000313" key="2">
    <source>
        <dbReference type="EMBL" id="SIT65763.1"/>
    </source>
</evidence>
<proteinExistence type="predicted"/>
<evidence type="ECO:0000259" key="1">
    <source>
        <dbReference type="Pfam" id="PF13460"/>
    </source>
</evidence>
<dbReference type="Proteomes" id="UP000223759">
    <property type="component" value="Unassembled WGS sequence"/>
</dbReference>
<reference evidence="2 3" key="1">
    <citation type="submission" date="2017-01" db="EMBL/GenBank/DDBJ databases">
        <authorList>
            <person name="Mah S.A."/>
            <person name="Swanson W.J."/>
            <person name="Moy G.W."/>
            <person name="Vacquier V.D."/>
        </authorList>
    </citation>
    <scope>NUCLEOTIDE SEQUENCE [LARGE SCALE GENOMIC DNA]</scope>
    <source>
        <strain evidence="2 3">M9</strain>
    </source>
</reference>
<dbReference type="Gene3D" id="3.40.50.720">
    <property type="entry name" value="NAD(P)-binding Rossmann-like Domain"/>
    <property type="match status" value="1"/>
</dbReference>